<sequence>MMSFLKMDVYVYSAAFSALPPSAFFSAKLVMNLPIRFSRTIAELVTEMVSPAARFSVSPPCCSPMYCSPKSPEVRICAETSLLN</sequence>
<name>A0A378W1J8_NEIGO</name>
<reference evidence="1" key="1">
    <citation type="submission" date="2018-06" db="EMBL/GenBank/DDBJ databases">
        <authorList>
            <consortium name="Pathogen Informatics"/>
            <person name="Doyle S."/>
        </authorList>
    </citation>
    <scope>NUCLEOTIDE SEQUENCE [LARGE SCALE GENOMIC DNA]</scope>
    <source>
        <strain evidence="1">NCTC11421</strain>
    </source>
</reference>
<dbReference type="AlphaFoldDB" id="A0A378W1J8"/>
<protein>
    <submittedName>
        <fullName evidence="1">Uncharacterized protein</fullName>
    </submittedName>
</protein>
<accession>A0A378W1J8</accession>
<evidence type="ECO:0000313" key="1">
    <source>
        <dbReference type="EMBL" id="SUA25013.1"/>
    </source>
</evidence>
<proteinExistence type="predicted"/>
<organism evidence="1">
    <name type="scientific">Neisseria gonorrhoeae</name>
    <dbReference type="NCBI Taxonomy" id="485"/>
    <lineage>
        <taxon>Bacteria</taxon>
        <taxon>Pseudomonadati</taxon>
        <taxon>Pseudomonadota</taxon>
        <taxon>Betaproteobacteria</taxon>
        <taxon>Neisseriales</taxon>
        <taxon>Neisseriaceae</taxon>
        <taxon>Neisseria</taxon>
    </lineage>
</organism>
<dbReference type="EMBL" id="UGRI01000001">
    <property type="protein sequence ID" value="SUA25013.1"/>
    <property type="molecule type" value="Genomic_DNA"/>
</dbReference>
<gene>
    <name evidence="1" type="ORF">NCTC11421_03021</name>
</gene>